<dbReference type="Proteomes" id="UP000187283">
    <property type="component" value="Unassembled WGS sequence"/>
</dbReference>
<dbReference type="AlphaFoldDB" id="A0A1R1XLI8"/>
<accession>A0A1R1XLI8</accession>
<name>A0A1R1XLI8_9FUNG</name>
<evidence type="ECO:0000313" key="2">
    <source>
        <dbReference type="Proteomes" id="UP000187283"/>
    </source>
</evidence>
<proteinExistence type="predicted"/>
<gene>
    <name evidence="1" type="ORF">AYI70_g7239</name>
</gene>
<sequence>MRFVYSPILESVLQSSKSDSHKLLSSELIYLLNRSSTILFNSTLYNVSGMLRLFILQSCLDIRDFFLVPFPLFSPSSATAPLSFDLSFPFSLISFFLLRNAFCSLVSCLDLVGTNKII</sequence>
<dbReference type="EMBL" id="LSSN01002658">
    <property type="protein sequence ID" value="OMJ15483.1"/>
    <property type="molecule type" value="Genomic_DNA"/>
</dbReference>
<protein>
    <submittedName>
        <fullName evidence="1">Uncharacterized protein</fullName>
    </submittedName>
</protein>
<keyword evidence="2" id="KW-1185">Reference proteome</keyword>
<organism evidence="1 2">
    <name type="scientific">Smittium culicis</name>
    <dbReference type="NCBI Taxonomy" id="133412"/>
    <lineage>
        <taxon>Eukaryota</taxon>
        <taxon>Fungi</taxon>
        <taxon>Fungi incertae sedis</taxon>
        <taxon>Zoopagomycota</taxon>
        <taxon>Kickxellomycotina</taxon>
        <taxon>Harpellomycetes</taxon>
        <taxon>Harpellales</taxon>
        <taxon>Legeriomycetaceae</taxon>
        <taxon>Smittium</taxon>
    </lineage>
</organism>
<comment type="caution">
    <text evidence="1">The sequence shown here is derived from an EMBL/GenBank/DDBJ whole genome shotgun (WGS) entry which is preliminary data.</text>
</comment>
<evidence type="ECO:0000313" key="1">
    <source>
        <dbReference type="EMBL" id="OMJ15483.1"/>
    </source>
</evidence>
<reference evidence="1 2" key="1">
    <citation type="submission" date="2017-01" db="EMBL/GenBank/DDBJ databases">
        <authorList>
            <person name="Mah S.A."/>
            <person name="Swanson W.J."/>
            <person name="Moy G.W."/>
            <person name="Vacquier V.D."/>
        </authorList>
    </citation>
    <scope>NUCLEOTIDE SEQUENCE [LARGE SCALE GENOMIC DNA]</scope>
    <source>
        <strain evidence="1 2">GSMNP</strain>
    </source>
</reference>